<dbReference type="EMBL" id="AUPC02000057">
    <property type="protein sequence ID" value="POG75794.1"/>
    <property type="molecule type" value="Genomic_DNA"/>
</dbReference>
<comment type="caution">
    <text evidence="1">The sequence shown here is derived from an EMBL/GenBank/DDBJ whole genome shotgun (WGS) entry which is preliminary data.</text>
</comment>
<gene>
    <name evidence="1" type="ORF">GLOIN_2v1475175</name>
</gene>
<reference evidence="1 2" key="2">
    <citation type="journal article" date="2018" name="New Phytol.">
        <title>High intraspecific genome diversity in the model arbuscular mycorrhizal symbiont Rhizophagus irregularis.</title>
        <authorList>
            <person name="Chen E.C.H."/>
            <person name="Morin E."/>
            <person name="Beaudet D."/>
            <person name="Noel J."/>
            <person name="Yildirir G."/>
            <person name="Ndikumana S."/>
            <person name="Charron P."/>
            <person name="St-Onge C."/>
            <person name="Giorgi J."/>
            <person name="Kruger M."/>
            <person name="Marton T."/>
            <person name="Ropars J."/>
            <person name="Grigoriev I.V."/>
            <person name="Hainaut M."/>
            <person name="Henrissat B."/>
            <person name="Roux C."/>
            <person name="Martin F."/>
            <person name="Corradi N."/>
        </authorList>
    </citation>
    <scope>NUCLEOTIDE SEQUENCE [LARGE SCALE GENOMIC DNA]</scope>
    <source>
        <strain evidence="1 2">DAOM 197198</strain>
    </source>
</reference>
<proteinExistence type="predicted"/>
<dbReference type="SMR" id="A0A2P4QDT8"/>
<protein>
    <submittedName>
        <fullName evidence="1">Uncharacterized protein</fullName>
    </submittedName>
</protein>
<evidence type="ECO:0000313" key="2">
    <source>
        <dbReference type="Proteomes" id="UP000018888"/>
    </source>
</evidence>
<sequence>MNDYSSECVVALGKVSQFWTTYDGFYCEVDLLSQFSKNITHTYSNIISDLSVLITSLRDEEKERLPRITNSLNELVNDVETIKTKSALISSEMEMFQETIKKFQNKIKETSIHVTTLNEAIMEDLSISNKNTLNIVIEKLFGIEEIASNTLLEHQKLQNSVGETKKEIDELLIFSKNEIKEFSSYSQNEIRKFTKSIDTITSTFIALFKLVRPS</sequence>
<organism evidence="1 2">
    <name type="scientific">Rhizophagus irregularis (strain DAOM 181602 / DAOM 197198 / MUCL 43194)</name>
    <name type="common">Arbuscular mycorrhizal fungus</name>
    <name type="synonym">Glomus intraradices</name>
    <dbReference type="NCBI Taxonomy" id="747089"/>
    <lineage>
        <taxon>Eukaryota</taxon>
        <taxon>Fungi</taxon>
        <taxon>Fungi incertae sedis</taxon>
        <taxon>Mucoromycota</taxon>
        <taxon>Glomeromycotina</taxon>
        <taxon>Glomeromycetes</taxon>
        <taxon>Glomerales</taxon>
        <taxon>Glomeraceae</taxon>
        <taxon>Rhizophagus</taxon>
    </lineage>
</organism>
<keyword evidence="2" id="KW-1185">Reference proteome</keyword>
<dbReference type="AlphaFoldDB" id="A0A2P4QDT8"/>
<reference evidence="1 2" key="1">
    <citation type="journal article" date="2013" name="Proc. Natl. Acad. Sci. U.S.A.">
        <title>Genome of an arbuscular mycorrhizal fungus provides insight into the oldest plant symbiosis.</title>
        <authorList>
            <person name="Tisserant E."/>
            <person name="Malbreil M."/>
            <person name="Kuo A."/>
            <person name="Kohler A."/>
            <person name="Symeonidi A."/>
            <person name="Balestrini R."/>
            <person name="Charron P."/>
            <person name="Duensing N."/>
            <person name="Frei Dit Frey N."/>
            <person name="Gianinazzi-Pearson V."/>
            <person name="Gilbert L.B."/>
            <person name="Handa Y."/>
            <person name="Herr J.R."/>
            <person name="Hijri M."/>
            <person name="Koul R."/>
            <person name="Kawaguchi M."/>
            <person name="Krajinski F."/>
            <person name="Lammers P.J."/>
            <person name="Masclaux F.G."/>
            <person name="Murat C."/>
            <person name="Morin E."/>
            <person name="Ndikumana S."/>
            <person name="Pagni M."/>
            <person name="Petitpierre D."/>
            <person name="Requena N."/>
            <person name="Rosikiewicz P."/>
            <person name="Riley R."/>
            <person name="Saito K."/>
            <person name="San Clemente H."/>
            <person name="Shapiro H."/>
            <person name="van Tuinen D."/>
            <person name="Becard G."/>
            <person name="Bonfante P."/>
            <person name="Paszkowski U."/>
            <person name="Shachar-Hill Y.Y."/>
            <person name="Tuskan G.A."/>
            <person name="Young P.W."/>
            <person name="Sanders I.R."/>
            <person name="Henrissat B."/>
            <person name="Rensing S.A."/>
            <person name="Grigoriev I.V."/>
            <person name="Corradi N."/>
            <person name="Roux C."/>
            <person name="Martin F."/>
        </authorList>
    </citation>
    <scope>NUCLEOTIDE SEQUENCE [LARGE SCALE GENOMIC DNA]</scope>
    <source>
        <strain evidence="1 2">DAOM 197198</strain>
    </source>
</reference>
<name>A0A2P4QDT8_RHIID</name>
<dbReference type="VEuPathDB" id="FungiDB:RhiirFUN_019060"/>
<evidence type="ECO:0000313" key="1">
    <source>
        <dbReference type="EMBL" id="POG75794.1"/>
    </source>
</evidence>
<accession>A0A2P4QDT8</accession>
<dbReference type="Proteomes" id="UP000018888">
    <property type="component" value="Unassembled WGS sequence"/>
</dbReference>